<reference evidence="20 21" key="1">
    <citation type="submission" date="2019-06" db="EMBL/GenBank/DDBJ databases">
        <title>Rhizobium sp. CL12 isolated from roots of soybean.</title>
        <authorList>
            <person name="Wang C."/>
        </authorList>
    </citation>
    <scope>NUCLEOTIDE SEQUENCE [LARGE SCALE GENOMIC DNA]</scope>
    <source>
        <strain evidence="20 21">CL12</strain>
    </source>
</reference>
<dbReference type="SFLD" id="SFLDS00003">
    <property type="entry name" value="Haloacid_Dehalogenase"/>
    <property type="match status" value="1"/>
</dbReference>
<feature type="transmembrane region" description="Helical" evidence="18">
    <location>
        <begin position="284"/>
        <end position="308"/>
    </location>
</feature>
<dbReference type="Gene3D" id="3.40.50.1000">
    <property type="entry name" value="HAD superfamily/HAD-like"/>
    <property type="match status" value="1"/>
</dbReference>
<dbReference type="InterPro" id="IPR044492">
    <property type="entry name" value="P_typ_ATPase_HD_dom"/>
</dbReference>
<dbReference type="InterPro" id="IPR059000">
    <property type="entry name" value="ATPase_P-type_domA"/>
</dbReference>
<feature type="transmembrane region" description="Helical" evidence="18">
    <location>
        <begin position="734"/>
        <end position="754"/>
    </location>
</feature>
<dbReference type="GO" id="GO:0005524">
    <property type="term" value="F:ATP binding"/>
    <property type="evidence" value="ECO:0007669"/>
    <property type="project" value="UniProtKB-KW"/>
</dbReference>
<dbReference type="InterPro" id="IPR004014">
    <property type="entry name" value="ATPase_P-typ_cation-transptr_N"/>
</dbReference>
<evidence type="ECO:0000256" key="4">
    <source>
        <dbReference type="ARBA" id="ARBA00012786"/>
    </source>
</evidence>
<dbReference type="AlphaFoldDB" id="A0A504USL8"/>
<keyword evidence="13" id="KW-1278">Translocase</keyword>
<dbReference type="InterPro" id="IPR023298">
    <property type="entry name" value="ATPase_P-typ_TM_dom_sf"/>
</dbReference>
<dbReference type="InterPro" id="IPR036412">
    <property type="entry name" value="HAD-like_sf"/>
</dbReference>
<dbReference type="InterPro" id="IPR023299">
    <property type="entry name" value="ATPase_P-typ_cyto_dom_N"/>
</dbReference>
<dbReference type="SUPFAM" id="SSF81665">
    <property type="entry name" value="Calcium ATPase, transmembrane domain M"/>
    <property type="match status" value="1"/>
</dbReference>
<evidence type="ECO:0000256" key="13">
    <source>
        <dbReference type="ARBA" id="ARBA00022967"/>
    </source>
</evidence>
<comment type="function">
    <text evidence="1">Mediates magnesium influx to the cytosol.</text>
</comment>
<comment type="caution">
    <text evidence="20">The sequence shown here is derived from an EMBL/GenBank/DDBJ whole genome shotgun (WGS) entry which is preliminary data.</text>
</comment>
<organism evidence="20 21">
    <name type="scientific">Rhizobium glycinendophyticum</name>
    <dbReference type="NCBI Taxonomy" id="2589807"/>
    <lineage>
        <taxon>Bacteria</taxon>
        <taxon>Pseudomonadati</taxon>
        <taxon>Pseudomonadota</taxon>
        <taxon>Alphaproteobacteria</taxon>
        <taxon>Hyphomicrobiales</taxon>
        <taxon>Rhizobiaceae</taxon>
        <taxon>Rhizobium/Agrobacterium group</taxon>
        <taxon>Rhizobium</taxon>
    </lineage>
</organism>
<evidence type="ECO:0000256" key="15">
    <source>
        <dbReference type="ARBA" id="ARBA00023136"/>
    </source>
</evidence>
<dbReference type="SFLD" id="SFLDG00002">
    <property type="entry name" value="C1.7:_P-type_atpase_like"/>
    <property type="match status" value="1"/>
</dbReference>
<dbReference type="GO" id="GO:0005886">
    <property type="term" value="C:plasma membrane"/>
    <property type="evidence" value="ECO:0007669"/>
    <property type="project" value="UniProtKB-SubCell"/>
</dbReference>
<dbReference type="InterPro" id="IPR001757">
    <property type="entry name" value="P_typ_ATPase"/>
</dbReference>
<evidence type="ECO:0000256" key="10">
    <source>
        <dbReference type="ARBA" id="ARBA00022741"/>
    </source>
</evidence>
<comment type="catalytic activity">
    <reaction evidence="17">
        <text>Mg(2+)(out) + ATP + H2O = Mg(2+)(in) + ADP + phosphate + H(+)</text>
        <dbReference type="Rhea" id="RHEA:10260"/>
        <dbReference type="ChEBI" id="CHEBI:15377"/>
        <dbReference type="ChEBI" id="CHEBI:15378"/>
        <dbReference type="ChEBI" id="CHEBI:18420"/>
        <dbReference type="ChEBI" id="CHEBI:30616"/>
        <dbReference type="ChEBI" id="CHEBI:43474"/>
        <dbReference type="ChEBI" id="CHEBI:456216"/>
        <dbReference type="EC" id="7.2.2.14"/>
    </reaction>
</comment>
<dbReference type="PANTHER" id="PTHR42861">
    <property type="entry name" value="CALCIUM-TRANSPORTING ATPASE"/>
    <property type="match status" value="1"/>
</dbReference>
<dbReference type="Gene3D" id="2.70.150.10">
    <property type="entry name" value="Calcium-transporting ATPase, cytoplasmic transduction domain A"/>
    <property type="match status" value="1"/>
</dbReference>
<evidence type="ECO:0000256" key="7">
    <source>
        <dbReference type="ARBA" id="ARBA00022519"/>
    </source>
</evidence>
<evidence type="ECO:0000256" key="1">
    <source>
        <dbReference type="ARBA" id="ARBA00003954"/>
    </source>
</evidence>
<keyword evidence="12" id="KW-0460">Magnesium</keyword>
<keyword evidence="11" id="KW-0067">ATP-binding</keyword>
<dbReference type="SMART" id="SM00831">
    <property type="entry name" value="Cation_ATPase_N"/>
    <property type="match status" value="1"/>
</dbReference>
<keyword evidence="10" id="KW-0547">Nucleotide-binding</keyword>
<dbReference type="Pfam" id="PF00690">
    <property type="entry name" value="Cation_ATPase_N"/>
    <property type="match status" value="1"/>
</dbReference>
<dbReference type="Pfam" id="PF00122">
    <property type="entry name" value="E1-E2_ATPase"/>
    <property type="match status" value="1"/>
</dbReference>
<evidence type="ECO:0000313" key="21">
    <source>
        <dbReference type="Proteomes" id="UP000316429"/>
    </source>
</evidence>
<evidence type="ECO:0000256" key="3">
    <source>
        <dbReference type="ARBA" id="ARBA00008746"/>
    </source>
</evidence>
<keyword evidence="9 18" id="KW-0812">Transmembrane</keyword>
<gene>
    <name evidence="20" type="primary">mgtA</name>
    <name evidence="20" type="ORF">FJQ55_13025</name>
</gene>
<dbReference type="InterPro" id="IPR018303">
    <property type="entry name" value="ATPase_P-typ_P_site"/>
</dbReference>
<dbReference type="NCBIfam" id="TIGR01494">
    <property type="entry name" value="ATPase_P-type"/>
    <property type="match status" value="2"/>
</dbReference>
<dbReference type="EMBL" id="VFYP01000001">
    <property type="protein sequence ID" value="TPP11676.1"/>
    <property type="molecule type" value="Genomic_DNA"/>
</dbReference>
<dbReference type="GO" id="GO:0015444">
    <property type="term" value="F:P-type magnesium transporter activity"/>
    <property type="evidence" value="ECO:0007669"/>
    <property type="project" value="UniProtKB-EC"/>
</dbReference>
<evidence type="ECO:0000256" key="11">
    <source>
        <dbReference type="ARBA" id="ARBA00022840"/>
    </source>
</evidence>
<feature type="transmembrane region" description="Helical" evidence="18">
    <location>
        <begin position="258"/>
        <end position="278"/>
    </location>
</feature>
<dbReference type="InterPro" id="IPR006415">
    <property type="entry name" value="P-type_ATPase_IIIB"/>
</dbReference>
<keyword evidence="21" id="KW-1185">Reference proteome</keyword>
<evidence type="ECO:0000256" key="2">
    <source>
        <dbReference type="ARBA" id="ARBA00004429"/>
    </source>
</evidence>
<dbReference type="InterPro" id="IPR006068">
    <property type="entry name" value="ATPase_P-typ_cation-transptr_C"/>
</dbReference>
<dbReference type="EC" id="7.2.2.14" evidence="4"/>
<comment type="subcellular location">
    <subcellularLocation>
        <location evidence="2">Cell inner membrane</location>
        <topology evidence="2">Multi-pass membrane protein</topology>
    </subcellularLocation>
</comment>
<evidence type="ECO:0000256" key="14">
    <source>
        <dbReference type="ARBA" id="ARBA00022989"/>
    </source>
</evidence>
<dbReference type="InterPro" id="IPR023214">
    <property type="entry name" value="HAD_sf"/>
</dbReference>
<comment type="similarity">
    <text evidence="3">Belongs to the cation transport ATPase (P-type) (TC 3.A.3) family. Type IIIB subfamily.</text>
</comment>
<evidence type="ECO:0000313" key="20">
    <source>
        <dbReference type="EMBL" id="TPP11676.1"/>
    </source>
</evidence>
<evidence type="ECO:0000256" key="18">
    <source>
        <dbReference type="SAM" id="Phobius"/>
    </source>
</evidence>
<dbReference type="Pfam" id="PF13246">
    <property type="entry name" value="Cation_ATPase"/>
    <property type="match status" value="1"/>
</dbReference>
<dbReference type="SUPFAM" id="SSF81653">
    <property type="entry name" value="Calcium ATPase, transduction domain A"/>
    <property type="match status" value="1"/>
</dbReference>
<evidence type="ECO:0000256" key="8">
    <source>
        <dbReference type="ARBA" id="ARBA00022553"/>
    </source>
</evidence>
<keyword evidence="14 18" id="KW-1133">Transmembrane helix</keyword>
<dbReference type="Proteomes" id="UP000316429">
    <property type="component" value="Unassembled WGS sequence"/>
</dbReference>
<keyword evidence="8" id="KW-0597">Phosphoprotein</keyword>
<accession>A0A504USL8</accession>
<dbReference type="Gene3D" id="3.40.1110.10">
    <property type="entry name" value="Calcium-transporting ATPase, cytoplasmic domain N"/>
    <property type="match status" value="1"/>
</dbReference>
<evidence type="ECO:0000259" key="19">
    <source>
        <dbReference type="SMART" id="SM00831"/>
    </source>
</evidence>
<sequence>MELRRPRIVEETESRSEVAYWAERPETLFTALGSGPDGLTSAAAAMLLSTLGPNSVEESERHSALRLLLRQFESPLVLILAFAVAISLALQQWIDAAIVFAIVLGSSLLSFFQEYRASSAVAELKKQLTLTSSVMRDGAPVSVPTSGLVPGDVVLLSAGKLVPADGLVLEAQDFLVVEASMTGETFPVEKTAGLVAADAPLAKRSNSVFLGSSVRSGTARILITRTGRDTAFGEIAAQLSTREAETDFNRGVRRFGYLLIRVMVVIVLFVLTVNLLLGRPVIESLLFAVALAVGLSPELLPAIISVTLSAGARSMSRQGVIVRRLDAIENLGSMSVLCTDKTGTLTEGQIVMTGAVSPQGVSSDVVRQLAFLNAAFESGIENPLDAAIVAAGEAAGLTTGGYRKVDEIPYDFVRRRLTIVVEEQADPASHLLVTKGAFANVVDVCTGIATDKGEVPLDPASRAAIETMFQTESAKGFRVLALATKRVAAEPRHEREAEEGMVFAGLLLFSDPPKRDARDTLSQLAQLGVRVKVISGDNRYVTAHVAESVGLDPTSILTGEDLARLDDAALWHLAPRTDLFAEIDPQQKERIVRALQKLGECVGYMGDGINDAPSLHAADVGISVDGAVDVARESADVILLRQDLGVLIAGVRQGRRTFANTLKYISITTSANFGNMISMALAAPLLPFLPLLAKQILLNNFLSDFPSIAISSDNVDEEDLARPQHWSITEIQRFMIVFGLISSLFDLITFTVLLKIFHAGEQSFQTAWFVISLMTELLVVLVLRSRKPLGKTSPSGVLLWSTLAVTLVTLAIPYLGPAATPFGFVPLCGGEFLATLVIVGGYVAVTSLAKRLDYGHWHQAA</sequence>
<dbReference type="SFLD" id="SFLDF00027">
    <property type="entry name" value="p-type_atpase"/>
    <property type="match status" value="1"/>
</dbReference>
<evidence type="ECO:0000256" key="12">
    <source>
        <dbReference type="ARBA" id="ARBA00022842"/>
    </source>
</evidence>
<feature type="domain" description="Cation-transporting P-type ATPase N-terminal" evidence="19">
    <location>
        <begin position="19"/>
        <end position="92"/>
    </location>
</feature>
<evidence type="ECO:0000256" key="5">
    <source>
        <dbReference type="ARBA" id="ARBA00013555"/>
    </source>
</evidence>
<dbReference type="Gene3D" id="1.20.1110.10">
    <property type="entry name" value="Calcium-transporting ATPase, transmembrane domain"/>
    <property type="match status" value="1"/>
</dbReference>
<dbReference type="OrthoDB" id="391538at2"/>
<protein>
    <recommendedName>
        <fullName evidence="5">Magnesium-transporting ATPase, P-type 1</fullName>
        <ecNumber evidence="4">7.2.2.14</ecNumber>
    </recommendedName>
    <alternativeName>
        <fullName evidence="16">Mg(2+) transport ATPase, P-type 1</fullName>
    </alternativeName>
</protein>
<evidence type="ECO:0000256" key="6">
    <source>
        <dbReference type="ARBA" id="ARBA00022475"/>
    </source>
</evidence>
<dbReference type="PRINTS" id="PR01836">
    <property type="entry name" value="MGATPASE"/>
</dbReference>
<dbReference type="NCBIfam" id="TIGR01524">
    <property type="entry name" value="ATPase-IIIB_Mg"/>
    <property type="match status" value="1"/>
</dbReference>
<feature type="transmembrane region" description="Helical" evidence="18">
    <location>
        <begin position="822"/>
        <end position="845"/>
    </location>
</feature>
<dbReference type="PROSITE" id="PS00154">
    <property type="entry name" value="ATPASE_E1_E2"/>
    <property type="match status" value="1"/>
</dbReference>
<evidence type="ECO:0000256" key="9">
    <source>
        <dbReference type="ARBA" id="ARBA00022692"/>
    </source>
</evidence>
<name>A0A504USL8_9HYPH</name>
<dbReference type="GO" id="GO:0016887">
    <property type="term" value="F:ATP hydrolysis activity"/>
    <property type="evidence" value="ECO:0007669"/>
    <property type="project" value="InterPro"/>
</dbReference>
<dbReference type="InterPro" id="IPR008250">
    <property type="entry name" value="ATPase_P-typ_transduc_dom_A_sf"/>
</dbReference>
<keyword evidence="6" id="KW-1003">Cell membrane</keyword>
<keyword evidence="15 18" id="KW-0472">Membrane</keyword>
<dbReference type="SUPFAM" id="SSF56784">
    <property type="entry name" value="HAD-like"/>
    <property type="match status" value="1"/>
</dbReference>
<feature type="transmembrane region" description="Helical" evidence="18">
    <location>
        <begin position="797"/>
        <end position="816"/>
    </location>
</feature>
<feature type="transmembrane region" description="Helical" evidence="18">
    <location>
        <begin position="96"/>
        <end position="112"/>
    </location>
</feature>
<keyword evidence="7" id="KW-0997">Cell inner membrane</keyword>
<feature type="transmembrane region" description="Helical" evidence="18">
    <location>
        <begin position="766"/>
        <end position="785"/>
    </location>
</feature>
<feature type="transmembrane region" description="Helical" evidence="18">
    <location>
        <begin position="72"/>
        <end position="90"/>
    </location>
</feature>
<proteinExistence type="inferred from homology"/>
<evidence type="ECO:0000256" key="17">
    <source>
        <dbReference type="ARBA" id="ARBA00047295"/>
    </source>
</evidence>
<evidence type="ECO:0000256" key="16">
    <source>
        <dbReference type="ARBA" id="ARBA00029806"/>
    </source>
</evidence>
<dbReference type="SUPFAM" id="SSF81660">
    <property type="entry name" value="Metal cation-transporting ATPase, ATP-binding domain N"/>
    <property type="match status" value="1"/>
</dbReference>
<dbReference type="Pfam" id="PF00689">
    <property type="entry name" value="Cation_ATPase_C"/>
    <property type="match status" value="1"/>
</dbReference>